<dbReference type="GO" id="GO:0005634">
    <property type="term" value="C:nucleus"/>
    <property type="evidence" value="ECO:0007669"/>
    <property type="project" value="InterPro"/>
</dbReference>
<dbReference type="InterPro" id="IPR053820">
    <property type="entry name" value="MSL3_chromo-like"/>
</dbReference>
<feature type="domain" description="MSL3 chromodomain-like" evidence="5">
    <location>
        <begin position="12"/>
        <end position="81"/>
    </location>
</feature>
<feature type="region of interest" description="Disordered" evidence="4">
    <location>
        <begin position="85"/>
        <end position="169"/>
    </location>
</feature>
<protein>
    <recommendedName>
        <fullName evidence="3">Chromatin modification-related protein EAF3</fullName>
    </recommendedName>
</protein>
<evidence type="ECO:0000313" key="6">
    <source>
        <dbReference type="EMBL" id="OAA46336.1"/>
    </source>
</evidence>
<reference evidence="6 7" key="1">
    <citation type="journal article" date="2016" name="Genome Biol. Evol.">
        <title>Divergent and convergent evolution of fungal pathogenicity.</title>
        <authorList>
            <person name="Shang Y."/>
            <person name="Xiao G."/>
            <person name="Zheng P."/>
            <person name="Cen K."/>
            <person name="Zhan S."/>
            <person name="Wang C."/>
        </authorList>
    </citation>
    <scope>NUCLEOTIDE SEQUENCE [LARGE SCALE GENOMIC DNA]</scope>
    <source>
        <strain evidence="6 7">RCEF 4871</strain>
    </source>
</reference>
<dbReference type="PANTHER" id="PTHR10880">
    <property type="entry name" value="MORTALITY FACTOR 4-LIKE PROTEIN"/>
    <property type="match status" value="1"/>
</dbReference>
<comment type="caution">
    <text evidence="6">The sequence shown here is derived from an EMBL/GenBank/DDBJ whole genome shotgun (WGS) entry which is preliminary data.</text>
</comment>
<dbReference type="CDD" id="cd18983">
    <property type="entry name" value="CBD_MSL3_like"/>
    <property type="match status" value="1"/>
</dbReference>
<dbReference type="GO" id="GO:0006325">
    <property type="term" value="P:chromatin organization"/>
    <property type="evidence" value="ECO:0007669"/>
    <property type="project" value="InterPro"/>
</dbReference>
<dbReference type="GO" id="GO:0006355">
    <property type="term" value="P:regulation of DNA-templated transcription"/>
    <property type="evidence" value="ECO:0007669"/>
    <property type="project" value="InterPro"/>
</dbReference>
<feature type="compositionally biased region" description="Basic and acidic residues" evidence="4">
    <location>
        <begin position="124"/>
        <end position="134"/>
    </location>
</feature>
<feature type="compositionally biased region" description="Low complexity" evidence="4">
    <location>
        <begin position="199"/>
        <end position="223"/>
    </location>
</feature>
<dbReference type="AlphaFoldDB" id="A0A167G9R7"/>
<comment type="subunit">
    <text evidence="2">Component of the NuA4 histone acetyltransferase complex.</text>
</comment>
<feature type="region of interest" description="Disordered" evidence="4">
    <location>
        <begin position="189"/>
        <end position="277"/>
    </location>
</feature>
<proteinExistence type="inferred from homology"/>
<dbReference type="InterPro" id="IPR016197">
    <property type="entry name" value="Chromo-like_dom_sf"/>
</dbReference>
<evidence type="ECO:0000259" key="5">
    <source>
        <dbReference type="Pfam" id="PF22732"/>
    </source>
</evidence>
<dbReference type="InterPro" id="IPR008676">
    <property type="entry name" value="MRG"/>
</dbReference>
<evidence type="ECO:0000256" key="2">
    <source>
        <dbReference type="ARBA" id="ARBA00011353"/>
    </source>
</evidence>
<keyword evidence="7" id="KW-1185">Reference proteome</keyword>
<dbReference type="Pfam" id="PF22732">
    <property type="entry name" value="MSL3_chromo-like"/>
    <property type="match status" value="1"/>
</dbReference>
<accession>A0A167G9R7</accession>
<feature type="region of interest" description="Disordered" evidence="4">
    <location>
        <begin position="321"/>
        <end position="345"/>
    </location>
</feature>
<evidence type="ECO:0000313" key="7">
    <source>
        <dbReference type="Proteomes" id="UP000243498"/>
    </source>
</evidence>
<organism evidence="6 7">
    <name type="scientific">Metarhizium rileyi (strain RCEF 4871)</name>
    <name type="common">Nomuraea rileyi</name>
    <dbReference type="NCBI Taxonomy" id="1649241"/>
    <lineage>
        <taxon>Eukaryota</taxon>
        <taxon>Fungi</taxon>
        <taxon>Dikarya</taxon>
        <taxon>Ascomycota</taxon>
        <taxon>Pezizomycotina</taxon>
        <taxon>Sordariomycetes</taxon>
        <taxon>Hypocreomycetidae</taxon>
        <taxon>Hypocreales</taxon>
        <taxon>Clavicipitaceae</taxon>
        <taxon>Metarhizium</taxon>
    </lineage>
</organism>
<feature type="compositionally biased region" description="Polar residues" evidence="4">
    <location>
        <begin position="149"/>
        <end position="161"/>
    </location>
</feature>
<dbReference type="Gene3D" id="2.30.30.140">
    <property type="match status" value="1"/>
</dbReference>
<dbReference type="GO" id="GO:0000123">
    <property type="term" value="C:histone acetyltransferase complex"/>
    <property type="evidence" value="ECO:0007669"/>
    <property type="project" value="TreeGrafter"/>
</dbReference>
<evidence type="ECO:0000256" key="4">
    <source>
        <dbReference type="SAM" id="MobiDB-lite"/>
    </source>
</evidence>
<evidence type="ECO:0000256" key="3">
    <source>
        <dbReference type="ARBA" id="ARBA00018505"/>
    </source>
</evidence>
<dbReference type="SUPFAM" id="SSF54160">
    <property type="entry name" value="Chromo domain-like"/>
    <property type="match status" value="1"/>
</dbReference>
<comment type="similarity">
    <text evidence="1">Belongs to the MRG family.</text>
</comment>
<dbReference type="STRING" id="1081105.A0A167G9R7"/>
<sequence length="345" mass="38478">MAPARQQQTPQFNRDEKVLCFHMDMLYEAKVMDVQPGEKPGDGFRYKVHYKGWKNTWDDWVLADRIRPFDDEHKELAAQLHAQLKNSMQKNSKQPKKNLKGGDSARGSEERGSGAPQAGRGGRRGKDWELEQKRQNTGKGLHSLILSGSPCTSMPPYNNTRKSAKSAGGVNTIKTSDTVKVLITPEVPKAPKVPKTPKMPETSKTSKVSPKLSKVSKASKASQGGKGCKRVQARRRQSQTAPPRRAYVRQTFPLSNVRGSQEEAAKHPPSTTLGATPGRIGKKLKRLPLAPDHLLRFPQVNHRYLDSRGNILFDNRYELSIQKQTRRPSKPPTSSPKPVAQEPNT</sequence>
<feature type="compositionally biased region" description="Basic residues" evidence="4">
    <location>
        <begin position="227"/>
        <end position="237"/>
    </location>
</feature>
<evidence type="ECO:0000256" key="1">
    <source>
        <dbReference type="ARBA" id="ARBA00009093"/>
    </source>
</evidence>
<name>A0A167G9R7_METRR</name>
<dbReference type="PANTHER" id="PTHR10880:SF15">
    <property type="entry name" value="MSL COMPLEX SUBUNIT 3"/>
    <property type="match status" value="1"/>
</dbReference>
<dbReference type="Proteomes" id="UP000243498">
    <property type="component" value="Unassembled WGS sequence"/>
</dbReference>
<dbReference type="OrthoDB" id="124855at2759"/>
<gene>
    <name evidence="6" type="ORF">NOR_03089</name>
</gene>
<dbReference type="EMBL" id="AZHC01000007">
    <property type="protein sequence ID" value="OAA46336.1"/>
    <property type="molecule type" value="Genomic_DNA"/>
</dbReference>